<dbReference type="Proteomes" id="UP001567538">
    <property type="component" value="Unassembled WGS sequence"/>
</dbReference>
<comment type="cofactor">
    <cofactor evidence="1 12">
        <name>heme</name>
        <dbReference type="ChEBI" id="CHEBI:30413"/>
    </cofactor>
</comment>
<dbReference type="EC" id="1.14.14.1" evidence="14"/>
<organism evidence="14 15">
    <name type="scientific">Salvia divinorum</name>
    <name type="common">Maria pastora</name>
    <name type="synonym">Diviner's sage</name>
    <dbReference type="NCBI Taxonomy" id="28513"/>
    <lineage>
        <taxon>Eukaryota</taxon>
        <taxon>Viridiplantae</taxon>
        <taxon>Streptophyta</taxon>
        <taxon>Embryophyta</taxon>
        <taxon>Tracheophyta</taxon>
        <taxon>Spermatophyta</taxon>
        <taxon>Magnoliopsida</taxon>
        <taxon>eudicotyledons</taxon>
        <taxon>Gunneridae</taxon>
        <taxon>Pentapetalae</taxon>
        <taxon>asterids</taxon>
        <taxon>lamiids</taxon>
        <taxon>Lamiales</taxon>
        <taxon>Lamiaceae</taxon>
        <taxon>Nepetoideae</taxon>
        <taxon>Mentheae</taxon>
        <taxon>Salviinae</taxon>
        <taxon>Salvia</taxon>
        <taxon>Salvia subgen. Calosphace</taxon>
    </lineage>
</organism>
<evidence type="ECO:0000256" key="5">
    <source>
        <dbReference type="ARBA" id="ARBA00022692"/>
    </source>
</evidence>
<dbReference type="CDD" id="cd11073">
    <property type="entry name" value="CYP76-like"/>
    <property type="match status" value="1"/>
</dbReference>
<dbReference type="InterPro" id="IPR002401">
    <property type="entry name" value="Cyt_P450_E_grp-I"/>
</dbReference>
<keyword evidence="5" id="KW-0812">Transmembrane</keyword>
<dbReference type="PRINTS" id="PR00463">
    <property type="entry name" value="EP450I"/>
</dbReference>
<dbReference type="InterPro" id="IPR001128">
    <property type="entry name" value="Cyt_P450"/>
</dbReference>
<comment type="subcellular location">
    <subcellularLocation>
        <location evidence="2">Membrane</location>
        <topology evidence="2">Single-pass membrane protein</topology>
    </subcellularLocation>
</comment>
<evidence type="ECO:0000256" key="3">
    <source>
        <dbReference type="ARBA" id="ARBA00010617"/>
    </source>
</evidence>
<evidence type="ECO:0000256" key="12">
    <source>
        <dbReference type="PIRSR" id="PIRSR602401-1"/>
    </source>
</evidence>
<dbReference type="GO" id="GO:0046872">
    <property type="term" value="F:metal ion binding"/>
    <property type="evidence" value="ECO:0007669"/>
    <property type="project" value="UniProtKB-KW"/>
</dbReference>
<evidence type="ECO:0000256" key="6">
    <source>
        <dbReference type="ARBA" id="ARBA00022723"/>
    </source>
</evidence>
<gene>
    <name evidence="14" type="ORF">AAHA92_20426</name>
</gene>
<sequence length="492" mass="55312">MDFLTSSLIAASIAWICILISRARKSGKLPPGPYGPPFIGNILHLGPKPHRSLAKLSHKYGPVMSLKLGSITTVVISSAETAKLVLQKHDSSFSNRSIPLAVTALRHDEFSIAWLPVGNQWRKLRKICREQMFSAPRLDSCEGLRREKLQKLRDFVAERCDRGKAVDVGEAAFTTSLNLMSASLFSAESARFDSESSQEMKEVVWGVMKSVGTPNFADYFPLLKPADPQGILKATEFNFGKLFAKLDEIIDEKLRSRGEKRDLMEALLDIHQRDEAQLSRDDIRHLLLDLFVAGTDTTSGTVEWAMTELIRNPEKMIKLRNEIRSFMSENGQQQVQESDIPSLPYLQAVVKETFRLHPAAPFLLPHKASSDVEINGYIVPENSQILINVWASGRDPGIWKNPDEFLPERFLNENGGVDFKGRDFVLIPFGAGRRICPGLPLADRMVHQMLVTFVGNYEWKLENMKPEEMDMNENFGVTLQKAVPLRAIPTKP</sequence>
<dbReference type="InterPro" id="IPR017972">
    <property type="entry name" value="Cyt_P450_CS"/>
</dbReference>
<evidence type="ECO:0000256" key="9">
    <source>
        <dbReference type="ARBA" id="ARBA00023004"/>
    </source>
</evidence>
<dbReference type="AlphaFoldDB" id="A0ABD1GI82"/>
<dbReference type="FunFam" id="1.10.630.10:FF:000007">
    <property type="entry name" value="Cytochrome P450 76C4"/>
    <property type="match status" value="1"/>
</dbReference>
<feature type="binding site" description="axial binding residue" evidence="12">
    <location>
        <position position="436"/>
    </location>
    <ligand>
        <name>heme</name>
        <dbReference type="ChEBI" id="CHEBI:30413"/>
    </ligand>
    <ligandPart>
        <name>Fe</name>
        <dbReference type="ChEBI" id="CHEBI:18248"/>
    </ligandPart>
</feature>
<comment type="similarity">
    <text evidence="3 13">Belongs to the cytochrome P450 family.</text>
</comment>
<keyword evidence="11" id="KW-0472">Membrane</keyword>
<keyword evidence="4 12" id="KW-0349">Heme</keyword>
<dbReference type="PRINTS" id="PR00385">
    <property type="entry name" value="P450"/>
</dbReference>
<evidence type="ECO:0000256" key="13">
    <source>
        <dbReference type="RuleBase" id="RU000461"/>
    </source>
</evidence>
<keyword evidence="9 12" id="KW-0408">Iron</keyword>
<protein>
    <submittedName>
        <fullName evidence="14">Unspecific monooxygenase</fullName>
        <ecNumber evidence="14">1.14.14.1</ecNumber>
    </submittedName>
</protein>
<evidence type="ECO:0000256" key="7">
    <source>
        <dbReference type="ARBA" id="ARBA00022989"/>
    </source>
</evidence>
<evidence type="ECO:0000256" key="4">
    <source>
        <dbReference type="ARBA" id="ARBA00022617"/>
    </source>
</evidence>
<evidence type="ECO:0000313" key="15">
    <source>
        <dbReference type="Proteomes" id="UP001567538"/>
    </source>
</evidence>
<dbReference type="PANTHER" id="PTHR47950:SF4">
    <property type="entry name" value="GERANIOL 8-HYDROXYLASE-LIKE"/>
    <property type="match status" value="1"/>
</dbReference>
<keyword evidence="15" id="KW-1185">Reference proteome</keyword>
<proteinExistence type="inferred from homology"/>
<keyword evidence="10 13" id="KW-0503">Monooxygenase</keyword>
<evidence type="ECO:0000256" key="11">
    <source>
        <dbReference type="ARBA" id="ARBA00023136"/>
    </source>
</evidence>
<comment type="caution">
    <text evidence="14">The sequence shown here is derived from an EMBL/GenBank/DDBJ whole genome shotgun (WGS) entry which is preliminary data.</text>
</comment>
<dbReference type="GO" id="GO:0016712">
    <property type="term" value="F:oxidoreductase activity, acting on paired donors, with incorporation or reduction of molecular oxygen, reduced flavin or flavoprotein as one donor, and incorporation of one atom of oxygen"/>
    <property type="evidence" value="ECO:0007669"/>
    <property type="project" value="UniProtKB-EC"/>
</dbReference>
<dbReference type="SUPFAM" id="SSF48264">
    <property type="entry name" value="Cytochrome P450"/>
    <property type="match status" value="1"/>
</dbReference>
<dbReference type="GO" id="GO:0016020">
    <property type="term" value="C:membrane"/>
    <property type="evidence" value="ECO:0007669"/>
    <property type="project" value="UniProtKB-SubCell"/>
</dbReference>
<dbReference type="EMBL" id="JBEAFC010000008">
    <property type="protein sequence ID" value="KAL1543455.1"/>
    <property type="molecule type" value="Genomic_DNA"/>
</dbReference>
<evidence type="ECO:0000256" key="10">
    <source>
        <dbReference type="ARBA" id="ARBA00023033"/>
    </source>
</evidence>
<dbReference type="PANTHER" id="PTHR47950">
    <property type="entry name" value="CYTOCHROME P450, FAMILY 76, SUBFAMILY C, POLYPEPTIDE 5-RELATED"/>
    <property type="match status" value="1"/>
</dbReference>
<evidence type="ECO:0000256" key="1">
    <source>
        <dbReference type="ARBA" id="ARBA00001971"/>
    </source>
</evidence>
<dbReference type="PROSITE" id="PS00086">
    <property type="entry name" value="CYTOCHROME_P450"/>
    <property type="match status" value="1"/>
</dbReference>
<reference evidence="14 15" key="1">
    <citation type="submission" date="2024-06" db="EMBL/GenBank/DDBJ databases">
        <title>A chromosome level genome sequence of Diviner's sage (Salvia divinorum).</title>
        <authorList>
            <person name="Ford S.A."/>
            <person name="Ro D.-K."/>
            <person name="Ness R.W."/>
            <person name="Phillips M.A."/>
        </authorList>
    </citation>
    <scope>NUCLEOTIDE SEQUENCE [LARGE SCALE GENOMIC DNA]</scope>
    <source>
        <strain evidence="14">SAF-2024a</strain>
        <tissue evidence="14">Leaf</tissue>
    </source>
</reference>
<evidence type="ECO:0000256" key="8">
    <source>
        <dbReference type="ARBA" id="ARBA00023002"/>
    </source>
</evidence>
<name>A0ABD1GI82_SALDI</name>
<dbReference type="InterPro" id="IPR036396">
    <property type="entry name" value="Cyt_P450_sf"/>
</dbReference>
<dbReference type="Pfam" id="PF00067">
    <property type="entry name" value="p450"/>
    <property type="match status" value="1"/>
</dbReference>
<evidence type="ECO:0000256" key="2">
    <source>
        <dbReference type="ARBA" id="ARBA00004167"/>
    </source>
</evidence>
<keyword evidence="8 13" id="KW-0560">Oxidoreductase</keyword>
<dbReference type="Gene3D" id="1.10.630.10">
    <property type="entry name" value="Cytochrome P450"/>
    <property type="match status" value="1"/>
</dbReference>
<evidence type="ECO:0000313" key="14">
    <source>
        <dbReference type="EMBL" id="KAL1543455.1"/>
    </source>
</evidence>
<keyword evidence="6 12" id="KW-0479">Metal-binding</keyword>
<accession>A0ABD1GI82</accession>
<dbReference type="GO" id="GO:0016114">
    <property type="term" value="P:terpenoid biosynthetic process"/>
    <property type="evidence" value="ECO:0007669"/>
    <property type="project" value="UniProtKB-ARBA"/>
</dbReference>
<keyword evidence="7" id="KW-1133">Transmembrane helix</keyword>